<dbReference type="GO" id="GO:0005829">
    <property type="term" value="C:cytosol"/>
    <property type="evidence" value="ECO:0007669"/>
    <property type="project" value="TreeGrafter"/>
</dbReference>
<reference evidence="3" key="1">
    <citation type="submission" date="2023-02" db="EMBL/GenBank/DDBJ databases">
        <title>Genome of toxic invasive species Heracleum sosnowskyi carries increased number of genes despite the absence of recent whole-genome duplications.</title>
        <authorList>
            <person name="Schelkunov M."/>
            <person name="Shtratnikova V."/>
            <person name="Makarenko M."/>
            <person name="Klepikova A."/>
            <person name="Omelchenko D."/>
            <person name="Novikova G."/>
            <person name="Obukhova E."/>
            <person name="Bogdanov V."/>
            <person name="Penin A."/>
            <person name="Logacheva M."/>
        </authorList>
    </citation>
    <scope>NUCLEOTIDE SEQUENCE</scope>
    <source>
        <strain evidence="3">Hsosn_3</strain>
        <tissue evidence="3">Leaf</tissue>
    </source>
</reference>
<accession>A0AAD8HCE7</accession>
<dbReference type="GO" id="GO:0051287">
    <property type="term" value="F:NAD binding"/>
    <property type="evidence" value="ECO:0007669"/>
    <property type="project" value="InterPro"/>
</dbReference>
<dbReference type="SUPFAM" id="SSF52283">
    <property type="entry name" value="Formate/glycerate dehydrogenase catalytic domain-like"/>
    <property type="match status" value="1"/>
</dbReference>
<keyword evidence="4" id="KW-1185">Reference proteome</keyword>
<dbReference type="InterPro" id="IPR050223">
    <property type="entry name" value="D-isomer_2-hydroxyacid_DH"/>
</dbReference>
<comment type="caution">
    <text evidence="3">The sequence shown here is derived from an EMBL/GenBank/DDBJ whole genome shotgun (WGS) entry which is preliminary data.</text>
</comment>
<evidence type="ECO:0000256" key="1">
    <source>
        <dbReference type="ARBA" id="ARBA00023002"/>
    </source>
</evidence>
<organism evidence="3 4">
    <name type="scientific">Heracleum sosnowskyi</name>
    <dbReference type="NCBI Taxonomy" id="360622"/>
    <lineage>
        <taxon>Eukaryota</taxon>
        <taxon>Viridiplantae</taxon>
        <taxon>Streptophyta</taxon>
        <taxon>Embryophyta</taxon>
        <taxon>Tracheophyta</taxon>
        <taxon>Spermatophyta</taxon>
        <taxon>Magnoliopsida</taxon>
        <taxon>eudicotyledons</taxon>
        <taxon>Gunneridae</taxon>
        <taxon>Pentapetalae</taxon>
        <taxon>asterids</taxon>
        <taxon>campanulids</taxon>
        <taxon>Apiales</taxon>
        <taxon>Apiaceae</taxon>
        <taxon>Apioideae</taxon>
        <taxon>apioid superclade</taxon>
        <taxon>Tordylieae</taxon>
        <taxon>Tordyliinae</taxon>
        <taxon>Heracleum</taxon>
    </lineage>
</organism>
<dbReference type="PANTHER" id="PTHR10996:SF179">
    <property type="entry name" value="D-ISOMER SPECIFIC 2-HYDROXYACID DEHYDROGENASE FAMILY PROTEIN-RELATED"/>
    <property type="match status" value="1"/>
</dbReference>
<protein>
    <recommendedName>
        <fullName evidence="2">D-isomer specific 2-hydroxyacid dehydrogenase catalytic domain-containing protein</fullName>
    </recommendedName>
</protein>
<dbReference type="AlphaFoldDB" id="A0AAD8HCE7"/>
<dbReference type="PANTHER" id="PTHR10996">
    <property type="entry name" value="2-HYDROXYACID DEHYDROGENASE-RELATED"/>
    <property type="match status" value="1"/>
</dbReference>
<gene>
    <name evidence="3" type="ORF">POM88_040022</name>
</gene>
<feature type="domain" description="D-isomer specific 2-hydroxyacid dehydrogenase catalytic" evidence="2">
    <location>
        <begin position="32"/>
        <end position="98"/>
    </location>
</feature>
<dbReference type="EMBL" id="JAUIZM010000009">
    <property type="protein sequence ID" value="KAK1364461.1"/>
    <property type="molecule type" value="Genomic_DNA"/>
</dbReference>
<reference evidence="3" key="2">
    <citation type="submission" date="2023-05" db="EMBL/GenBank/DDBJ databases">
        <authorList>
            <person name="Schelkunov M.I."/>
        </authorList>
    </citation>
    <scope>NUCLEOTIDE SEQUENCE</scope>
    <source>
        <strain evidence="3">Hsosn_3</strain>
        <tissue evidence="3">Leaf</tissue>
    </source>
</reference>
<evidence type="ECO:0000313" key="3">
    <source>
        <dbReference type="EMBL" id="KAK1364461.1"/>
    </source>
</evidence>
<proteinExistence type="predicted"/>
<evidence type="ECO:0000259" key="2">
    <source>
        <dbReference type="Pfam" id="PF00389"/>
    </source>
</evidence>
<dbReference type="InterPro" id="IPR006139">
    <property type="entry name" value="D-isomer_2_OHA_DH_cat_dom"/>
</dbReference>
<dbReference type="GO" id="GO:0030267">
    <property type="term" value="F:glyoxylate reductase (NADPH) activity"/>
    <property type="evidence" value="ECO:0007669"/>
    <property type="project" value="TreeGrafter"/>
</dbReference>
<evidence type="ECO:0000313" key="4">
    <source>
        <dbReference type="Proteomes" id="UP001237642"/>
    </source>
</evidence>
<sequence length="140" mass="15324">MATFHEKTSPELSKVLWNLHFPLTGSSLVSTHAQSIQALFCNSLTPVTADTLGLLPLLRLVVTSSVGVDHIDLHECRRRGIKVANIAKIFKDDVADIAVGFLIDVLRKVTAGDKFVRSGSRLWSDFPLGYKCCFSGSYSS</sequence>
<dbReference type="Proteomes" id="UP001237642">
    <property type="component" value="Unassembled WGS sequence"/>
</dbReference>
<dbReference type="Pfam" id="PF00389">
    <property type="entry name" value="2-Hacid_dh"/>
    <property type="match status" value="1"/>
</dbReference>
<name>A0AAD8HCE7_9APIA</name>
<dbReference type="Gene3D" id="3.40.50.720">
    <property type="entry name" value="NAD(P)-binding Rossmann-like Domain"/>
    <property type="match status" value="2"/>
</dbReference>
<keyword evidence="1" id="KW-0560">Oxidoreductase</keyword>
<dbReference type="GO" id="GO:0016618">
    <property type="term" value="F:hydroxypyruvate reductase [NAD(P)H] activity"/>
    <property type="evidence" value="ECO:0007669"/>
    <property type="project" value="TreeGrafter"/>
</dbReference>